<comment type="caution">
    <text evidence="17">The sequence shown here is derived from an EMBL/GenBank/DDBJ whole genome shotgun (WGS) entry which is preliminary data.</text>
</comment>
<dbReference type="Pfam" id="PF00557">
    <property type="entry name" value="Peptidase_M24"/>
    <property type="match status" value="1"/>
</dbReference>
<comment type="catalytic activity">
    <reaction evidence="15">
        <text>Xaa-L-Pro dipeptide + H2O = an L-alpha-amino acid + L-proline</text>
        <dbReference type="Rhea" id="RHEA:76407"/>
        <dbReference type="ChEBI" id="CHEBI:15377"/>
        <dbReference type="ChEBI" id="CHEBI:59869"/>
        <dbReference type="ChEBI" id="CHEBI:60039"/>
        <dbReference type="ChEBI" id="CHEBI:195196"/>
        <dbReference type="EC" id="3.4.13.9"/>
    </reaction>
</comment>
<accession>A0AAW1CK48</accession>
<dbReference type="PANTHER" id="PTHR48480">
    <property type="match status" value="1"/>
</dbReference>
<evidence type="ECO:0000256" key="12">
    <source>
        <dbReference type="ARBA" id="ARBA00044252"/>
    </source>
</evidence>
<dbReference type="GO" id="GO:0102009">
    <property type="term" value="F:proline dipeptidase activity"/>
    <property type="evidence" value="ECO:0007669"/>
    <property type="project" value="UniProtKB-EC"/>
</dbReference>
<dbReference type="InterPro" id="IPR036005">
    <property type="entry name" value="Creatinase/aminopeptidase-like"/>
</dbReference>
<dbReference type="InterPro" id="IPR029149">
    <property type="entry name" value="Creatin/AminoP/Spt16_N"/>
</dbReference>
<reference evidence="17 18" key="1">
    <citation type="submission" date="2022-12" db="EMBL/GenBank/DDBJ databases">
        <title>Chromosome-level genome assembly of true bugs.</title>
        <authorList>
            <person name="Ma L."/>
            <person name="Li H."/>
        </authorList>
    </citation>
    <scope>NUCLEOTIDE SEQUENCE [LARGE SCALE GENOMIC DNA]</scope>
    <source>
        <strain evidence="17">Lab_2022b</strain>
    </source>
</reference>
<evidence type="ECO:0000256" key="15">
    <source>
        <dbReference type="ARBA" id="ARBA00048994"/>
    </source>
</evidence>
<evidence type="ECO:0000256" key="7">
    <source>
        <dbReference type="ARBA" id="ARBA00023049"/>
    </source>
</evidence>
<dbReference type="SUPFAM" id="SSF53092">
    <property type="entry name" value="Creatinase/prolidase N-terminal domain"/>
    <property type="match status" value="1"/>
</dbReference>
<evidence type="ECO:0000256" key="9">
    <source>
        <dbReference type="ARBA" id="ARBA00043990"/>
    </source>
</evidence>
<keyword evidence="5" id="KW-0378">Hydrolase</keyword>
<comment type="cofactor">
    <cofactor evidence="1">
        <name>Mn(2+)</name>
        <dbReference type="ChEBI" id="CHEBI:29035"/>
    </cofactor>
</comment>
<evidence type="ECO:0000256" key="14">
    <source>
        <dbReference type="ARBA" id="ARBA00044351"/>
    </source>
</evidence>
<dbReference type="PANTHER" id="PTHR48480:SF2">
    <property type="entry name" value="PEPTIDASE D"/>
    <property type="match status" value="1"/>
</dbReference>
<gene>
    <name evidence="17" type="ORF">O3M35_013135</name>
</gene>
<evidence type="ECO:0000256" key="8">
    <source>
        <dbReference type="ARBA" id="ARBA00023211"/>
    </source>
</evidence>
<comment type="similarity">
    <text evidence="9">Belongs to the peptidase M24B family. Eukaryotic-type prolidase subfamily.</text>
</comment>
<keyword evidence="7" id="KW-0482">Metalloprotease</keyword>
<dbReference type="SMART" id="SM01011">
    <property type="entry name" value="AMP_N"/>
    <property type="match status" value="1"/>
</dbReference>
<proteinExistence type="inferred from homology"/>
<dbReference type="Gene3D" id="3.90.230.10">
    <property type="entry name" value="Creatinase/methionine aminopeptidase superfamily"/>
    <property type="match status" value="1"/>
</dbReference>
<dbReference type="InterPro" id="IPR007865">
    <property type="entry name" value="Aminopep_P_N"/>
</dbReference>
<dbReference type="InterPro" id="IPR052433">
    <property type="entry name" value="X-Pro_dipept-like"/>
</dbReference>
<dbReference type="GO" id="GO:0030145">
    <property type="term" value="F:manganese ion binding"/>
    <property type="evidence" value="ECO:0007669"/>
    <property type="project" value="InterPro"/>
</dbReference>
<evidence type="ECO:0000256" key="5">
    <source>
        <dbReference type="ARBA" id="ARBA00022801"/>
    </source>
</evidence>
<feature type="domain" description="Aminopeptidase P N-terminal" evidence="16">
    <location>
        <begin position="34"/>
        <end position="170"/>
    </location>
</feature>
<evidence type="ECO:0000313" key="18">
    <source>
        <dbReference type="Proteomes" id="UP001461498"/>
    </source>
</evidence>
<sequence length="523" mass="59763">MLTCESRPKRKESTLTFDYSYTGFVRGDDPTPRASNALFKENRLRLIEKLRASNPRSVVLLQGGSLIYQYDSSVAYEFIQEPFFYWLFGVVEPDFYGVLDVRSARVVLFVNKSEEQDNVSVSSGCLLDFELIRNKYEVDEIRNFGDICEVIKELQAESVLLLGGNNPDTGQEVNSAKFLNNCNYNTNTSLLYPIMANLRAIKTKEEIRTIKRASLITSEALKYIMLRIKAGNYEYQADAIFKHFCYFSSGCRLSTLRGICASGSNIIDINYSGPMHRLIDKNDLCLLDMGVKYCGYASKATVTYPVCGELKIKEKDIYLVVQSVWKKVLAFIKAGVSCVDLQIYAHHVLLKNLRNLGVVQGDIKKMLCAGMGYLFAPYSIIDLIGVEYFDVGGYIDEETPGRPSESWLSFMKTTRKLEKNMTLTFTPCCYFIKEKIEKFLEDQETVNMICKDKIDYYLSVGGIKFEDTILVKQDNYELLTNLPRTVTDLEKWLKQPVELYLSKVMNETLFSQVSYKLNENEKA</sequence>
<evidence type="ECO:0000256" key="3">
    <source>
        <dbReference type="ARBA" id="ARBA00022670"/>
    </source>
</evidence>
<organism evidence="17 18">
    <name type="scientific">Rhynocoris fuscipes</name>
    <dbReference type="NCBI Taxonomy" id="488301"/>
    <lineage>
        <taxon>Eukaryota</taxon>
        <taxon>Metazoa</taxon>
        <taxon>Ecdysozoa</taxon>
        <taxon>Arthropoda</taxon>
        <taxon>Hexapoda</taxon>
        <taxon>Insecta</taxon>
        <taxon>Pterygota</taxon>
        <taxon>Neoptera</taxon>
        <taxon>Paraneoptera</taxon>
        <taxon>Hemiptera</taxon>
        <taxon>Heteroptera</taxon>
        <taxon>Panheteroptera</taxon>
        <taxon>Cimicomorpha</taxon>
        <taxon>Reduviidae</taxon>
        <taxon>Harpactorinae</taxon>
        <taxon>Harpactorini</taxon>
        <taxon>Rhynocoris</taxon>
    </lineage>
</organism>
<keyword evidence="8" id="KW-0464">Manganese</keyword>
<dbReference type="InterPro" id="IPR000994">
    <property type="entry name" value="Pept_M24"/>
</dbReference>
<evidence type="ECO:0000313" key="17">
    <source>
        <dbReference type="EMBL" id="KAK9496584.1"/>
    </source>
</evidence>
<dbReference type="GO" id="GO:0070006">
    <property type="term" value="F:metalloaminopeptidase activity"/>
    <property type="evidence" value="ECO:0007669"/>
    <property type="project" value="InterPro"/>
</dbReference>
<dbReference type="GO" id="GO:0006508">
    <property type="term" value="P:proteolysis"/>
    <property type="evidence" value="ECO:0007669"/>
    <property type="project" value="UniProtKB-KW"/>
</dbReference>
<dbReference type="AlphaFoldDB" id="A0AAW1CK48"/>
<evidence type="ECO:0000256" key="10">
    <source>
        <dbReference type="ARBA" id="ARBA00044051"/>
    </source>
</evidence>
<dbReference type="Proteomes" id="UP001461498">
    <property type="component" value="Unassembled WGS sequence"/>
</dbReference>
<evidence type="ECO:0000256" key="11">
    <source>
        <dbReference type="ARBA" id="ARBA00044141"/>
    </source>
</evidence>
<dbReference type="SUPFAM" id="SSF55920">
    <property type="entry name" value="Creatinase/aminopeptidase"/>
    <property type="match status" value="1"/>
</dbReference>
<comment type="subunit">
    <text evidence="2">Homodimer.</text>
</comment>
<evidence type="ECO:0000256" key="2">
    <source>
        <dbReference type="ARBA" id="ARBA00011738"/>
    </source>
</evidence>
<keyword evidence="18" id="KW-1185">Reference proteome</keyword>
<dbReference type="EC" id="3.4.13.9" evidence="10"/>
<keyword evidence="3" id="KW-0645">Protease</keyword>
<evidence type="ECO:0000259" key="16">
    <source>
        <dbReference type="SMART" id="SM01011"/>
    </source>
</evidence>
<evidence type="ECO:0000256" key="1">
    <source>
        <dbReference type="ARBA" id="ARBA00001936"/>
    </source>
</evidence>
<keyword evidence="6" id="KW-0224">Dipeptidase</keyword>
<dbReference type="EMBL" id="JAPXFL010000068">
    <property type="protein sequence ID" value="KAK9496584.1"/>
    <property type="molecule type" value="Genomic_DNA"/>
</dbReference>
<evidence type="ECO:0000256" key="6">
    <source>
        <dbReference type="ARBA" id="ARBA00022997"/>
    </source>
</evidence>
<name>A0AAW1CK48_9HEMI</name>
<dbReference type="Pfam" id="PF05195">
    <property type="entry name" value="AMP_N"/>
    <property type="match status" value="1"/>
</dbReference>
<evidence type="ECO:0000256" key="4">
    <source>
        <dbReference type="ARBA" id="ARBA00022723"/>
    </source>
</evidence>
<evidence type="ECO:0000256" key="13">
    <source>
        <dbReference type="ARBA" id="ARBA00044284"/>
    </source>
</evidence>
<dbReference type="Gene3D" id="3.40.350.10">
    <property type="entry name" value="Creatinase/prolidase N-terminal domain"/>
    <property type="match status" value="1"/>
</dbReference>
<protein>
    <recommendedName>
        <fullName evidence="11">Xaa-Pro dipeptidase</fullName>
        <ecNumber evidence="10">3.4.13.9</ecNumber>
    </recommendedName>
    <alternativeName>
        <fullName evidence="14">Imidodipeptidase</fullName>
    </alternativeName>
    <alternativeName>
        <fullName evidence="12">Peptidase D</fullName>
    </alternativeName>
    <alternativeName>
        <fullName evidence="13">Proline dipeptidase</fullName>
    </alternativeName>
</protein>
<keyword evidence="4" id="KW-0479">Metal-binding</keyword>